<gene>
    <name evidence="1" type="ORF">ELY38_02640</name>
</gene>
<proteinExistence type="predicted"/>
<sequence length="97" mass="10085">MTAIYTTDPKQGDSVTLSEIASRYNISISTVSRRYAQGKRGNALVGGTDVAARVAELKAAARACAARKEDVISASTRALMCPLKHIADAGKMIGGAS</sequence>
<dbReference type="EMBL" id="RZHF01000004">
    <property type="protein sequence ID" value="RUR34507.1"/>
    <property type="molecule type" value="Genomic_DNA"/>
</dbReference>
<keyword evidence="2" id="KW-1185">Reference proteome</keyword>
<evidence type="ECO:0000313" key="2">
    <source>
        <dbReference type="Proteomes" id="UP000287023"/>
    </source>
</evidence>
<accession>A0A433KXZ5</accession>
<dbReference type="OrthoDB" id="6173217at2"/>
<name>A0A433KXZ5_9GAMM</name>
<dbReference type="RefSeq" id="WP_127059952.1">
    <property type="nucleotide sequence ID" value="NZ_RZHF01000004.1"/>
</dbReference>
<comment type="caution">
    <text evidence="1">The sequence shown here is derived from an EMBL/GenBank/DDBJ whole genome shotgun (WGS) entry which is preliminary data.</text>
</comment>
<dbReference type="Proteomes" id="UP000287023">
    <property type="component" value="Unassembled WGS sequence"/>
</dbReference>
<protein>
    <recommendedName>
        <fullName evidence="3">HTH psq-type domain-containing protein</fullName>
    </recommendedName>
</protein>
<evidence type="ECO:0008006" key="3">
    <source>
        <dbReference type="Google" id="ProtNLM"/>
    </source>
</evidence>
<reference evidence="1 2" key="1">
    <citation type="submission" date="2018-12" db="EMBL/GenBank/DDBJ databases">
        <title>three novel Halomonas strain isolated from plants.</title>
        <authorList>
            <person name="Sun C."/>
        </authorList>
    </citation>
    <scope>NUCLEOTIDE SEQUENCE [LARGE SCALE GENOMIC DNA]</scope>
    <source>
        <strain evidence="1 2">JCM 18142</strain>
    </source>
</reference>
<organism evidence="1 2">
    <name type="scientific">Vreelandella nanhaiensis</name>
    <dbReference type="NCBI Taxonomy" id="1258546"/>
    <lineage>
        <taxon>Bacteria</taxon>
        <taxon>Pseudomonadati</taxon>
        <taxon>Pseudomonadota</taxon>
        <taxon>Gammaproteobacteria</taxon>
        <taxon>Oceanospirillales</taxon>
        <taxon>Halomonadaceae</taxon>
        <taxon>Vreelandella</taxon>
    </lineage>
</organism>
<dbReference type="AlphaFoldDB" id="A0A433KXZ5"/>
<evidence type="ECO:0000313" key="1">
    <source>
        <dbReference type="EMBL" id="RUR34507.1"/>
    </source>
</evidence>